<evidence type="ECO:0000256" key="2">
    <source>
        <dbReference type="RuleBase" id="RU362044"/>
    </source>
</evidence>
<dbReference type="EMBL" id="GL883080">
    <property type="protein sequence ID" value="EGF89704.1"/>
    <property type="molecule type" value="Genomic_DNA"/>
</dbReference>
<accession>F4QSI4</accession>
<dbReference type="Proteomes" id="UP000006512">
    <property type="component" value="Unassembled WGS sequence"/>
</dbReference>
<gene>
    <name evidence="4" type="ORF">ABI_41270</name>
</gene>
<evidence type="ECO:0000313" key="4">
    <source>
        <dbReference type="EMBL" id="EGF89704.1"/>
    </source>
</evidence>
<dbReference type="GO" id="GO:0043190">
    <property type="term" value="C:ATP-binding cassette (ABC) transporter complex"/>
    <property type="evidence" value="ECO:0007669"/>
    <property type="project" value="InterPro"/>
</dbReference>
<feature type="transmembrane region" description="Helical" evidence="2">
    <location>
        <begin position="297"/>
        <end position="320"/>
    </location>
</feature>
<dbReference type="InterPro" id="IPR030802">
    <property type="entry name" value="Permease_MalE"/>
</dbReference>
<evidence type="ECO:0000259" key="3">
    <source>
        <dbReference type="PROSITE" id="PS50801"/>
    </source>
</evidence>
<dbReference type="NCBIfam" id="TIGR00056">
    <property type="entry name" value="MlaE family lipid ABC transporter permease subunit"/>
    <property type="match status" value="1"/>
</dbReference>
<dbReference type="eggNOG" id="COG0767">
    <property type="taxonomic scope" value="Bacteria"/>
</dbReference>
<dbReference type="InterPro" id="IPR003453">
    <property type="entry name" value="ABC_MlaE_roteobac"/>
</dbReference>
<dbReference type="PANTHER" id="PTHR30188">
    <property type="entry name" value="ABC TRANSPORTER PERMEASE PROTEIN-RELATED"/>
    <property type="match status" value="1"/>
</dbReference>
<feature type="transmembrane region" description="Helical" evidence="2">
    <location>
        <begin position="340"/>
        <end position="361"/>
    </location>
</feature>
<proteinExistence type="inferred from homology"/>
<keyword evidence="2" id="KW-0812">Transmembrane</keyword>
<evidence type="ECO:0000313" key="5">
    <source>
        <dbReference type="Proteomes" id="UP000006512"/>
    </source>
</evidence>
<dbReference type="InterPro" id="IPR002645">
    <property type="entry name" value="STAS_dom"/>
</dbReference>
<dbReference type="PROSITE" id="PS50801">
    <property type="entry name" value="STAS"/>
    <property type="match status" value="1"/>
</dbReference>
<keyword evidence="5" id="KW-1185">Reference proteome</keyword>
<comment type="function">
    <text evidence="1">Could be part of an ABC transporter complex.</text>
</comment>
<comment type="subcellular location">
    <subcellularLocation>
        <location evidence="2">Cell inner membrane</location>
        <topology evidence="2">Multi-pass membrane protein</topology>
    </subcellularLocation>
</comment>
<keyword evidence="2" id="KW-0997">Cell inner membrane</keyword>
<comment type="similarity">
    <text evidence="2">Belongs to the MlaE permease family.</text>
</comment>
<dbReference type="OrthoDB" id="9805022at2"/>
<keyword evidence="2" id="KW-1003">Cell membrane</keyword>
<feature type="transmembrane region" description="Helical" evidence="2">
    <location>
        <begin position="157"/>
        <end position="181"/>
    </location>
</feature>
<protein>
    <recommendedName>
        <fullName evidence="3">STAS domain-containing protein</fullName>
    </recommendedName>
</protein>
<evidence type="ECO:0000256" key="1">
    <source>
        <dbReference type="ARBA" id="ARBA00003787"/>
    </source>
</evidence>
<dbReference type="Pfam" id="PF02405">
    <property type="entry name" value="MlaE"/>
    <property type="match status" value="1"/>
</dbReference>
<dbReference type="PANTHER" id="PTHR30188:SF3">
    <property type="entry name" value="ABC TRANSPORTER PERMEASE"/>
    <property type="match status" value="1"/>
</dbReference>
<dbReference type="HOGENOM" id="CLU_045686_0_0_5"/>
<feature type="transmembrane region" description="Helical" evidence="2">
    <location>
        <begin position="117"/>
        <end position="136"/>
    </location>
</feature>
<name>F4QSI4_9CAUL</name>
<dbReference type="STRING" id="715226.ABI_41270"/>
<feature type="transmembrane region" description="Helical" evidence="2">
    <location>
        <begin position="246"/>
        <end position="277"/>
    </location>
</feature>
<feature type="transmembrane region" description="Helical" evidence="2">
    <location>
        <begin position="201"/>
        <end position="225"/>
    </location>
</feature>
<keyword evidence="2" id="KW-1133">Transmembrane helix</keyword>
<dbReference type="RefSeq" id="WP_006274899.1">
    <property type="nucleotide sequence ID" value="NZ_GL883080.1"/>
</dbReference>
<dbReference type="AlphaFoldDB" id="F4QSI4"/>
<reference evidence="5" key="1">
    <citation type="submission" date="2011-03" db="EMBL/GenBank/DDBJ databases">
        <title>Draft genome sequence of Brevundimonas diminuta.</title>
        <authorList>
            <person name="Brown P.J.B."/>
            <person name="Buechlein A."/>
            <person name="Hemmerich C."/>
            <person name="Brun Y.V."/>
        </authorList>
    </citation>
    <scope>NUCLEOTIDE SEQUENCE [LARGE SCALE GENOMIC DNA]</scope>
    <source>
        <strain evidence="5">C19</strain>
    </source>
</reference>
<sequence length="363" mass="39722">MLRPKGNWIVTRIEGLSERLRQALKSYQQITVDGSQIEALDTAGAYLLRTAVGDRLQGEVFAGQDNFARLYGIVGNHAAPISNYAQENPEPPKMWLHPFYFGLVKLGKLAERFKTGFIAQAVFMGHIIAQLMISIAKPGSMRWAALVNVMQRAGIEAIPIVLMTSFFIGAVLGFIGVLQLNQFGSGIFAVDMVAMFALREFAPLVTAVLLAGRSASAFAAEVGAMKMNQEIDAMRVMGIDPYEALILPRLIGLVLMSTFITFLSTLGMMFGGMLAIWSALGAGPSVFLQRVQDYVPFYNFFVGIVRPPFFAATIAIVGCWQGMQVKDDVLSLGRQVTTAVVQSIFLVFMLDALFAILFNGFTF</sequence>
<feature type="domain" description="STAS" evidence="3">
    <location>
        <begin position="1"/>
        <end position="48"/>
    </location>
</feature>
<dbReference type="GO" id="GO:0005548">
    <property type="term" value="F:phospholipid transporter activity"/>
    <property type="evidence" value="ECO:0007669"/>
    <property type="project" value="TreeGrafter"/>
</dbReference>
<keyword evidence="2" id="KW-0472">Membrane</keyword>
<organism evidence="4 5">
    <name type="scientific">Asticcacaulis biprosthecium C19</name>
    <dbReference type="NCBI Taxonomy" id="715226"/>
    <lineage>
        <taxon>Bacteria</taxon>
        <taxon>Pseudomonadati</taxon>
        <taxon>Pseudomonadota</taxon>
        <taxon>Alphaproteobacteria</taxon>
        <taxon>Caulobacterales</taxon>
        <taxon>Caulobacteraceae</taxon>
        <taxon>Asticcacaulis</taxon>
    </lineage>
</organism>